<evidence type="ECO:0000256" key="10">
    <source>
        <dbReference type="SAM" id="MobiDB-lite"/>
    </source>
</evidence>
<dbReference type="AlphaFoldDB" id="A0A4T0HUZ4"/>
<dbReference type="PANTHER" id="PTHR13050">
    <property type="entry name" value="USE1-LIKE PROTEIN"/>
    <property type="match status" value="1"/>
</dbReference>
<name>A0A4T0HUZ4_WALIC</name>
<evidence type="ECO:0000256" key="8">
    <source>
        <dbReference type="ARBA" id="ARBA00022989"/>
    </source>
</evidence>
<feature type="compositionally biased region" description="Basic and acidic residues" evidence="10">
    <location>
        <begin position="151"/>
        <end position="172"/>
    </location>
</feature>
<evidence type="ECO:0000313" key="13">
    <source>
        <dbReference type="Proteomes" id="UP000306954"/>
    </source>
</evidence>
<protein>
    <submittedName>
        <fullName evidence="12">Uncharacterized protein</fullName>
    </submittedName>
</protein>
<keyword evidence="9 11" id="KW-0472">Membrane</keyword>
<evidence type="ECO:0000256" key="7">
    <source>
        <dbReference type="ARBA" id="ARBA00022927"/>
    </source>
</evidence>
<evidence type="ECO:0000313" key="12">
    <source>
        <dbReference type="EMBL" id="TIB09067.1"/>
    </source>
</evidence>
<evidence type="ECO:0000256" key="5">
    <source>
        <dbReference type="ARBA" id="ARBA00022824"/>
    </source>
</evidence>
<evidence type="ECO:0000256" key="11">
    <source>
        <dbReference type="SAM" id="Phobius"/>
    </source>
</evidence>
<evidence type="ECO:0000256" key="2">
    <source>
        <dbReference type="ARBA" id="ARBA00007891"/>
    </source>
</evidence>
<dbReference type="PANTHER" id="PTHR13050:SF7">
    <property type="entry name" value="VESICLE TRANSPORT PROTEIN USE1"/>
    <property type="match status" value="1"/>
</dbReference>
<keyword evidence="4 11" id="KW-0812">Transmembrane</keyword>
<dbReference type="GO" id="GO:0006890">
    <property type="term" value="P:retrograde vesicle-mediated transport, Golgi to endoplasmic reticulum"/>
    <property type="evidence" value="ECO:0007669"/>
    <property type="project" value="TreeGrafter"/>
</dbReference>
<proteinExistence type="inferred from homology"/>
<dbReference type="Pfam" id="PF09753">
    <property type="entry name" value="Use1"/>
    <property type="match status" value="1"/>
</dbReference>
<sequence>MISDDAHSSLQARLEGEMDAVIAELEQGKEFETYIRALSLLTDVEHLRNNFSLEIDGLQTFREFLSSTEKKASQSITYPSLPPTVDAVLDVDIQRKGQMEKEADFIPKDLTKRMSRVVTEATPAASTSTSAHMPASSPAPNPLHTPPHKSHTYDYEKERALFESKRQDKVTDDSTSLRTSRAEQEDLSEELIAMTRQLKQNALALSQGLSSDVPLLDQAGTQLQGNADRMSTQRRQLNVFSGNSRATTCLTFTSVIAVFIAWIVLFIVIKLS</sequence>
<dbReference type="EMBL" id="SPOF01000047">
    <property type="protein sequence ID" value="TIB09067.1"/>
    <property type="molecule type" value="Genomic_DNA"/>
</dbReference>
<organism evidence="12 13">
    <name type="scientific">Wallemia ichthyophaga</name>
    <dbReference type="NCBI Taxonomy" id="245174"/>
    <lineage>
        <taxon>Eukaryota</taxon>
        <taxon>Fungi</taxon>
        <taxon>Dikarya</taxon>
        <taxon>Basidiomycota</taxon>
        <taxon>Wallemiomycotina</taxon>
        <taxon>Wallemiomycetes</taxon>
        <taxon>Wallemiales</taxon>
        <taxon>Wallemiaceae</taxon>
        <taxon>Wallemia</taxon>
    </lineage>
</organism>
<keyword evidence="3" id="KW-0813">Transport</keyword>
<dbReference type="CDD" id="cd15860">
    <property type="entry name" value="SNARE_USE1"/>
    <property type="match status" value="1"/>
</dbReference>
<dbReference type="GO" id="GO:0031201">
    <property type="term" value="C:SNARE complex"/>
    <property type="evidence" value="ECO:0007669"/>
    <property type="project" value="TreeGrafter"/>
</dbReference>
<feature type="transmembrane region" description="Helical" evidence="11">
    <location>
        <begin position="250"/>
        <end position="269"/>
    </location>
</feature>
<evidence type="ECO:0000256" key="3">
    <source>
        <dbReference type="ARBA" id="ARBA00022448"/>
    </source>
</evidence>
<evidence type="ECO:0000256" key="6">
    <source>
        <dbReference type="ARBA" id="ARBA00022892"/>
    </source>
</evidence>
<dbReference type="Proteomes" id="UP000306954">
    <property type="component" value="Unassembled WGS sequence"/>
</dbReference>
<feature type="region of interest" description="Disordered" evidence="10">
    <location>
        <begin position="117"/>
        <end position="182"/>
    </location>
</feature>
<keyword evidence="7" id="KW-0653">Protein transport</keyword>
<comment type="similarity">
    <text evidence="2">Belongs to the USE1 family.</text>
</comment>
<accession>A0A4T0HUZ4</accession>
<keyword evidence="5" id="KW-0256">Endoplasmic reticulum</keyword>
<evidence type="ECO:0000256" key="1">
    <source>
        <dbReference type="ARBA" id="ARBA00004163"/>
    </source>
</evidence>
<evidence type="ECO:0000256" key="9">
    <source>
        <dbReference type="ARBA" id="ARBA00023136"/>
    </source>
</evidence>
<keyword evidence="8 11" id="KW-1133">Transmembrane helix</keyword>
<dbReference type="InterPro" id="IPR019150">
    <property type="entry name" value="Vesicle_transport_protein_Use1"/>
</dbReference>
<evidence type="ECO:0000256" key="4">
    <source>
        <dbReference type="ARBA" id="ARBA00022692"/>
    </source>
</evidence>
<keyword evidence="6" id="KW-0931">ER-Golgi transport</keyword>
<reference evidence="12 13" key="1">
    <citation type="submission" date="2019-03" db="EMBL/GenBank/DDBJ databases">
        <title>Sequencing 23 genomes of Wallemia ichthyophaga.</title>
        <authorList>
            <person name="Gostincar C."/>
        </authorList>
    </citation>
    <scope>NUCLEOTIDE SEQUENCE [LARGE SCALE GENOMIC DNA]</scope>
    <source>
        <strain evidence="12 13">EXF-8621</strain>
    </source>
</reference>
<feature type="compositionally biased region" description="Low complexity" evidence="10">
    <location>
        <begin position="121"/>
        <end position="136"/>
    </location>
</feature>
<dbReference type="GO" id="GO:0005484">
    <property type="term" value="F:SNAP receptor activity"/>
    <property type="evidence" value="ECO:0007669"/>
    <property type="project" value="TreeGrafter"/>
</dbReference>
<dbReference type="GO" id="GO:0005789">
    <property type="term" value="C:endoplasmic reticulum membrane"/>
    <property type="evidence" value="ECO:0007669"/>
    <property type="project" value="UniProtKB-SubCell"/>
</dbReference>
<gene>
    <name evidence="12" type="ORF">E3P90_03427</name>
</gene>
<dbReference type="GO" id="GO:0015031">
    <property type="term" value="P:protein transport"/>
    <property type="evidence" value="ECO:0007669"/>
    <property type="project" value="UniProtKB-KW"/>
</dbReference>
<comment type="subcellular location">
    <subcellularLocation>
        <location evidence="1">Endoplasmic reticulum membrane</location>
        <topology evidence="1">Single-pass type IV membrane protein</topology>
    </subcellularLocation>
</comment>
<comment type="caution">
    <text evidence="12">The sequence shown here is derived from an EMBL/GenBank/DDBJ whole genome shotgun (WGS) entry which is preliminary data.</text>
</comment>